<keyword evidence="3" id="KW-0472">Membrane</keyword>
<dbReference type="InterPro" id="IPR036388">
    <property type="entry name" value="WH-like_DNA-bd_sf"/>
</dbReference>
<organism evidence="5 6">
    <name type="scientific">Pantoea coffeiphila</name>
    <dbReference type="NCBI Taxonomy" id="1465635"/>
    <lineage>
        <taxon>Bacteria</taxon>
        <taxon>Pseudomonadati</taxon>
        <taxon>Pseudomonadota</taxon>
        <taxon>Gammaproteobacteria</taxon>
        <taxon>Enterobacterales</taxon>
        <taxon>Erwiniaceae</taxon>
        <taxon>Pantoea</taxon>
    </lineage>
</organism>
<dbReference type="SUPFAM" id="SSF46894">
    <property type="entry name" value="C-terminal effector domain of the bipartite response regulators"/>
    <property type="match status" value="1"/>
</dbReference>
<dbReference type="PROSITE" id="PS51755">
    <property type="entry name" value="OMPR_PHOB"/>
    <property type="match status" value="1"/>
</dbReference>
<dbReference type="Gene3D" id="1.10.10.10">
    <property type="entry name" value="Winged helix-like DNA-binding domain superfamily/Winged helix DNA-binding domain"/>
    <property type="match status" value="1"/>
</dbReference>
<keyword evidence="1 2" id="KW-0238">DNA-binding</keyword>
<accession>A0A2S9IA37</accession>
<dbReference type="Proteomes" id="UP000239181">
    <property type="component" value="Unassembled WGS sequence"/>
</dbReference>
<protein>
    <recommendedName>
        <fullName evidence="4">OmpR/PhoB-type domain-containing protein</fullName>
    </recommendedName>
</protein>
<sequence length="275" mass="31136">MKYSINNLVEFDACAGILILLGEGNISVQLSKPGCRLLNELVTHSGITLTRDELLQNVWGDHGLIPSSNNLSNHISFLRKIFSQLGMEDIIITSPREGFRLEAEVLIVSDSLCGQEEKIEEEESVTELKPGTREGKIKRFQRFINIFIRREIFNINFIILAVILFSLVIITSRFPDVFFSRDKSAFSSVGLCHVFDLESGRKIIDKNKIDIVKKIINQKNINCVNKKSHIYLKTTQFTNDAAHNQQATFLVQCFSGQSGNKSKCENYLSLTIHKP</sequence>
<dbReference type="InterPro" id="IPR001867">
    <property type="entry name" value="OmpR/PhoB-type_DNA-bd"/>
</dbReference>
<dbReference type="AlphaFoldDB" id="A0A2S9IA37"/>
<reference evidence="5 6" key="1">
    <citation type="submission" date="2017-10" db="EMBL/GenBank/DDBJ databases">
        <title>Draft genome of two endophytic bacteria isolated from 'guarana' Paullinia cupana (Mart.) Ducke.</title>
        <authorList>
            <person name="Siqueira K.A."/>
            <person name="Liotti R.G."/>
            <person name="Mendes T.A."/>
            <person name="Soares M.A."/>
        </authorList>
    </citation>
    <scope>NUCLEOTIDE SEQUENCE [LARGE SCALE GENOMIC DNA]</scope>
    <source>
        <strain evidence="5 6">342</strain>
    </source>
</reference>
<dbReference type="Pfam" id="PF00486">
    <property type="entry name" value="Trans_reg_C"/>
    <property type="match status" value="1"/>
</dbReference>
<evidence type="ECO:0000313" key="5">
    <source>
        <dbReference type="EMBL" id="PRD14574.1"/>
    </source>
</evidence>
<comment type="caution">
    <text evidence="5">The sequence shown here is derived from an EMBL/GenBank/DDBJ whole genome shotgun (WGS) entry which is preliminary data.</text>
</comment>
<evidence type="ECO:0000256" key="2">
    <source>
        <dbReference type="PROSITE-ProRule" id="PRU01091"/>
    </source>
</evidence>
<proteinExistence type="predicted"/>
<dbReference type="OrthoDB" id="5801519at2"/>
<evidence type="ECO:0000256" key="1">
    <source>
        <dbReference type="ARBA" id="ARBA00023125"/>
    </source>
</evidence>
<feature type="transmembrane region" description="Helical" evidence="3">
    <location>
        <begin position="152"/>
        <end position="174"/>
    </location>
</feature>
<feature type="domain" description="OmpR/PhoB-type" evidence="4">
    <location>
        <begin position="1"/>
        <end position="103"/>
    </location>
</feature>
<keyword evidence="3" id="KW-0812">Transmembrane</keyword>
<dbReference type="EMBL" id="PDET01000010">
    <property type="protein sequence ID" value="PRD14574.1"/>
    <property type="molecule type" value="Genomic_DNA"/>
</dbReference>
<dbReference type="InterPro" id="IPR016032">
    <property type="entry name" value="Sig_transdc_resp-reg_C-effctor"/>
</dbReference>
<keyword evidence="3" id="KW-1133">Transmembrane helix</keyword>
<dbReference type="GO" id="GO:0003677">
    <property type="term" value="F:DNA binding"/>
    <property type="evidence" value="ECO:0007669"/>
    <property type="project" value="UniProtKB-UniRule"/>
</dbReference>
<keyword evidence="6" id="KW-1185">Reference proteome</keyword>
<dbReference type="RefSeq" id="WP_105593638.1">
    <property type="nucleotide sequence ID" value="NZ_PDET01000010.1"/>
</dbReference>
<dbReference type="SMART" id="SM00862">
    <property type="entry name" value="Trans_reg_C"/>
    <property type="match status" value="1"/>
</dbReference>
<feature type="DNA-binding region" description="OmpR/PhoB-type" evidence="2">
    <location>
        <begin position="1"/>
        <end position="103"/>
    </location>
</feature>
<name>A0A2S9IA37_9GAMM</name>
<evidence type="ECO:0000313" key="6">
    <source>
        <dbReference type="Proteomes" id="UP000239181"/>
    </source>
</evidence>
<dbReference type="GO" id="GO:0000160">
    <property type="term" value="P:phosphorelay signal transduction system"/>
    <property type="evidence" value="ECO:0007669"/>
    <property type="project" value="InterPro"/>
</dbReference>
<dbReference type="GO" id="GO:0006355">
    <property type="term" value="P:regulation of DNA-templated transcription"/>
    <property type="evidence" value="ECO:0007669"/>
    <property type="project" value="InterPro"/>
</dbReference>
<dbReference type="CDD" id="cd00383">
    <property type="entry name" value="trans_reg_C"/>
    <property type="match status" value="1"/>
</dbReference>
<gene>
    <name evidence="5" type="ORF">CQW29_15515</name>
</gene>
<evidence type="ECO:0000256" key="3">
    <source>
        <dbReference type="SAM" id="Phobius"/>
    </source>
</evidence>
<evidence type="ECO:0000259" key="4">
    <source>
        <dbReference type="PROSITE" id="PS51755"/>
    </source>
</evidence>